<dbReference type="PANTHER" id="PTHR45982">
    <property type="entry name" value="REGULATOR OF CHROMOSOME CONDENSATION"/>
    <property type="match status" value="1"/>
</dbReference>
<dbReference type="InterPro" id="IPR000408">
    <property type="entry name" value="Reg_chr_condens"/>
</dbReference>
<dbReference type="GO" id="GO:0005737">
    <property type="term" value="C:cytoplasm"/>
    <property type="evidence" value="ECO:0007669"/>
    <property type="project" value="TreeGrafter"/>
</dbReference>
<dbReference type="Pfam" id="PF00415">
    <property type="entry name" value="RCC1"/>
    <property type="match status" value="1"/>
</dbReference>
<dbReference type="Pfam" id="PF13540">
    <property type="entry name" value="RCC1_2"/>
    <property type="match status" value="1"/>
</dbReference>
<feature type="region of interest" description="Disordered" evidence="2">
    <location>
        <begin position="903"/>
        <end position="922"/>
    </location>
</feature>
<dbReference type="PROSITE" id="PS50012">
    <property type="entry name" value="RCC1_3"/>
    <property type="match status" value="3"/>
</dbReference>
<evidence type="ECO:0000256" key="2">
    <source>
        <dbReference type="SAM" id="MobiDB-lite"/>
    </source>
</evidence>
<dbReference type="EMBL" id="JAAPAO010000329">
    <property type="protein sequence ID" value="KAF4663023.1"/>
    <property type="molecule type" value="Genomic_DNA"/>
</dbReference>
<dbReference type="PANTHER" id="PTHR45982:SF1">
    <property type="entry name" value="REGULATOR OF CHROMOSOME CONDENSATION"/>
    <property type="match status" value="1"/>
</dbReference>
<gene>
    <name evidence="3" type="ORF">FOL47_005929</name>
</gene>
<protein>
    <submittedName>
        <fullName evidence="3">Uncharacterized protein</fullName>
    </submittedName>
</protein>
<evidence type="ECO:0000313" key="3">
    <source>
        <dbReference type="EMBL" id="KAF4663023.1"/>
    </source>
</evidence>
<proteinExistence type="predicted"/>
<comment type="caution">
    <text evidence="3">The sequence shown here is derived from an EMBL/GenBank/DDBJ whole genome shotgun (WGS) entry which is preliminary data.</text>
</comment>
<evidence type="ECO:0000256" key="1">
    <source>
        <dbReference type="PROSITE-ProRule" id="PRU00235"/>
    </source>
</evidence>
<sequence>MALISSGDAFLLRSTREDRLVHLPGLSGSRIECSSSSGSSVSIVTSSGHDTVKCALLQIDDTNSIVSSELSIEEDIKMIATCEGSVIALGRSGRVYSASTSLGHPPAPRGLGGAGHLGKDNVWVEIPTFRGIPIRYVAAGGRTCFAITRGGDVYSWGYNFAGEAANLGLVSSIPKFSNQLTKLKIITLAIGGNHCLGITGLQQCVAWGDNTCGQLGIVRKVSSMEQPSFVELPVPTNKENQDSSSTSISMIAAGWAHSVVVDGSGYAYSFGLNSHGQLGFGDLKSRWVPEKIDMVKDVTHVACGQLFTAVWADGTTRASGGARGFYYAGKNLSSAKPIEMIEGAADAAAVASESVNEQPEKSDLFSKKFIDREERRYTFGVDTPNSRQGFIGPLEMGPPFPSEYNLQGPIKSIGKMLATDSMVYVFSPSHILKVKPRIASLNGGTAITLRVTGLSRSDVLPKVRLTHQSPSLDHMVEGRVIDAPVCGLVHFKFPDLSLSPMQSVVDTATTATFLNVQLSLDEGLTWTAIGDGGSAQIAVLRFPERQLVVRPNCASVVGGAPLTICLPRAPGLTIDGEPCGGPPVLPANLPDESLLVVFNIQCKSDAKAVDMEDYDDVGGRMSFAGLRTRDLWCHRHRYADSEMLQGLKPMESLQIKVPGWRTADGVCCLCPAFDTRIIDDSAEVFVQVSFDEGQTQLDPPIPFKVYSFTIDGIVPAVGEGLHETKVKMLLGGKMPVVTKKPKIRVILHKDGELRSQKINRKEISEVTAETGGEGKVCLFFTMPKLADLIPEDIDDITSKRYLQLPLEVSLNDGAEYSKERCHFTYLLPLSDTSEGQLKCFRILPGLYKSVEQWTEEEDGNILTLESAVPAGTVLCVRLGKGDLSPDISYDNVKVKMRYVHTQAEGDEEERKPFEYEVGEVSN</sequence>
<keyword evidence="4" id="KW-1185">Reference proteome</keyword>
<organism evidence="3 4">
    <name type="scientific">Perkinsus chesapeaki</name>
    <name type="common">Clam parasite</name>
    <name type="synonym">Perkinsus andrewsi</name>
    <dbReference type="NCBI Taxonomy" id="330153"/>
    <lineage>
        <taxon>Eukaryota</taxon>
        <taxon>Sar</taxon>
        <taxon>Alveolata</taxon>
        <taxon>Perkinsozoa</taxon>
        <taxon>Perkinsea</taxon>
        <taxon>Perkinsida</taxon>
        <taxon>Perkinsidae</taxon>
        <taxon>Perkinsus</taxon>
    </lineage>
</organism>
<dbReference type="InterPro" id="IPR009091">
    <property type="entry name" value="RCC1/BLIP-II"/>
</dbReference>
<feature type="repeat" description="RCC1" evidence="1">
    <location>
        <begin position="265"/>
        <end position="314"/>
    </location>
</feature>
<dbReference type="InterPro" id="IPR051553">
    <property type="entry name" value="Ran_GTPase-activating"/>
</dbReference>
<dbReference type="Gene3D" id="2.130.10.30">
    <property type="entry name" value="Regulator of chromosome condensation 1/beta-lactamase-inhibitor protein II"/>
    <property type="match status" value="1"/>
</dbReference>
<dbReference type="SUPFAM" id="SSF50985">
    <property type="entry name" value="RCC1/BLIP-II"/>
    <property type="match status" value="1"/>
</dbReference>
<feature type="repeat" description="RCC1" evidence="1">
    <location>
        <begin position="151"/>
        <end position="201"/>
    </location>
</feature>
<name>A0A7J6LUT0_PERCH</name>
<dbReference type="Proteomes" id="UP000591131">
    <property type="component" value="Unassembled WGS sequence"/>
</dbReference>
<dbReference type="AlphaFoldDB" id="A0A7J6LUT0"/>
<accession>A0A7J6LUT0</accession>
<reference evidence="3 4" key="1">
    <citation type="submission" date="2020-04" db="EMBL/GenBank/DDBJ databases">
        <title>Perkinsus chesapeaki whole genome sequence.</title>
        <authorList>
            <person name="Bogema D.R."/>
        </authorList>
    </citation>
    <scope>NUCLEOTIDE SEQUENCE [LARGE SCALE GENOMIC DNA]</scope>
    <source>
        <strain evidence="3">ATCC PRA-425</strain>
    </source>
</reference>
<evidence type="ECO:0000313" key="4">
    <source>
        <dbReference type="Proteomes" id="UP000591131"/>
    </source>
</evidence>
<feature type="repeat" description="RCC1" evidence="1">
    <location>
        <begin position="202"/>
        <end position="264"/>
    </location>
</feature>
<dbReference type="OrthoDB" id="5370059at2759"/>
<dbReference type="GO" id="GO:0005085">
    <property type="term" value="F:guanyl-nucleotide exchange factor activity"/>
    <property type="evidence" value="ECO:0007669"/>
    <property type="project" value="TreeGrafter"/>
</dbReference>